<organism evidence="2 3">
    <name type="scientific">Theileria equi strain WA</name>
    <dbReference type="NCBI Taxonomy" id="1537102"/>
    <lineage>
        <taxon>Eukaryota</taxon>
        <taxon>Sar</taxon>
        <taxon>Alveolata</taxon>
        <taxon>Apicomplexa</taxon>
        <taxon>Aconoidasida</taxon>
        <taxon>Piroplasmida</taxon>
        <taxon>Theileriidae</taxon>
        <taxon>Theileria</taxon>
    </lineage>
</organism>
<feature type="compositionally biased region" description="Basic residues" evidence="1">
    <location>
        <begin position="101"/>
        <end position="110"/>
    </location>
</feature>
<dbReference type="OrthoDB" id="366365at2759"/>
<feature type="compositionally biased region" description="Low complexity" evidence="1">
    <location>
        <begin position="111"/>
        <end position="124"/>
    </location>
</feature>
<feature type="compositionally biased region" description="Low complexity" evidence="1">
    <location>
        <begin position="41"/>
        <end position="58"/>
    </location>
</feature>
<dbReference type="RefSeq" id="XP_004830463.1">
    <property type="nucleotide sequence ID" value="XM_004830406.1"/>
</dbReference>
<sequence>MPRTSGFTEAELAAFEWSKNQKRVEKPQYRKGYGSRRRSFSETSQSDSDSSADYAAIRGSRHRHERGSRRYRSRSRSGGHMRSKTRRRRSRSSSRSSSRGSRSRGHRLFSRYRSTSSSTPRDPYNPLKLAHRMDRGNVRGRRQGNSDRDRRSPERSQDERYTESHVEKDDGKWKHDLYESDGERAAYEADLRAQKQNTGYVVDTRKGAWRSRAGGVYLSPKEEVDEDLYENRKRSSGRSSPSYGRD</sequence>
<evidence type="ECO:0000313" key="3">
    <source>
        <dbReference type="Proteomes" id="UP000031512"/>
    </source>
</evidence>
<dbReference type="KEGG" id="beq:BEWA_002040"/>
<dbReference type="AlphaFoldDB" id="L0AYX8"/>
<feature type="compositionally biased region" description="Low complexity" evidence="1">
    <location>
        <begin position="237"/>
        <end position="246"/>
    </location>
</feature>
<dbReference type="eggNOG" id="ENOG502QWV2">
    <property type="taxonomic scope" value="Eukaryota"/>
</dbReference>
<protein>
    <submittedName>
        <fullName evidence="2">Uncharacterized protein</fullName>
    </submittedName>
</protein>
<dbReference type="GeneID" id="15806352"/>
<dbReference type="Proteomes" id="UP000031512">
    <property type="component" value="Chromosome 3"/>
</dbReference>
<feature type="region of interest" description="Disordered" evidence="1">
    <location>
        <begin position="220"/>
        <end position="246"/>
    </location>
</feature>
<name>L0AYX8_THEEQ</name>
<evidence type="ECO:0000313" key="2">
    <source>
        <dbReference type="EMBL" id="AFZ80797.1"/>
    </source>
</evidence>
<proteinExistence type="predicted"/>
<feature type="region of interest" description="Disordered" evidence="1">
    <location>
        <begin position="18"/>
        <end position="175"/>
    </location>
</feature>
<feature type="compositionally biased region" description="Basic residues" evidence="1">
    <location>
        <begin position="59"/>
        <end position="92"/>
    </location>
</feature>
<feature type="compositionally biased region" description="Basic and acidic residues" evidence="1">
    <location>
        <begin position="144"/>
        <end position="175"/>
    </location>
</feature>
<gene>
    <name evidence="2" type="ORF">BEWA_002040</name>
</gene>
<reference evidence="2 3" key="1">
    <citation type="journal article" date="2012" name="BMC Genomics">
        <title>Comparative genomic analysis and phylogenetic position of Theileria equi.</title>
        <authorList>
            <person name="Kappmeyer L.S."/>
            <person name="Thiagarajan M."/>
            <person name="Herndon D.R."/>
            <person name="Ramsay J.D."/>
            <person name="Caler E."/>
            <person name="Djikeng A."/>
            <person name="Gillespie J.J."/>
            <person name="Lau A.O."/>
            <person name="Roalson E.H."/>
            <person name="Silva J.C."/>
            <person name="Silva M.G."/>
            <person name="Suarez C.E."/>
            <person name="Ueti M.W."/>
            <person name="Nene V.M."/>
            <person name="Mealey R.H."/>
            <person name="Knowles D.P."/>
            <person name="Brayton K.A."/>
        </authorList>
    </citation>
    <scope>NUCLEOTIDE SEQUENCE [LARGE SCALE GENOMIC DNA]</scope>
    <source>
        <strain evidence="2 3">WA</strain>
    </source>
</reference>
<dbReference type="VEuPathDB" id="PiroplasmaDB:BEWA_002040"/>
<evidence type="ECO:0000256" key="1">
    <source>
        <dbReference type="SAM" id="MobiDB-lite"/>
    </source>
</evidence>
<accession>L0AYX8</accession>
<dbReference type="EMBL" id="CP001670">
    <property type="protein sequence ID" value="AFZ80797.1"/>
    <property type="molecule type" value="Genomic_DNA"/>
</dbReference>
<keyword evidence="3" id="KW-1185">Reference proteome</keyword>